<dbReference type="EMBL" id="JBHUKR010000004">
    <property type="protein sequence ID" value="MFD2415958.1"/>
    <property type="molecule type" value="Genomic_DNA"/>
</dbReference>
<reference evidence="2" key="1">
    <citation type="journal article" date="2019" name="Int. J. Syst. Evol. Microbiol.">
        <title>The Global Catalogue of Microorganisms (GCM) 10K type strain sequencing project: providing services to taxonomists for standard genome sequencing and annotation.</title>
        <authorList>
            <consortium name="The Broad Institute Genomics Platform"/>
            <consortium name="The Broad Institute Genome Sequencing Center for Infectious Disease"/>
            <person name="Wu L."/>
            <person name="Ma J."/>
        </authorList>
    </citation>
    <scope>NUCLEOTIDE SEQUENCE [LARGE SCALE GENOMIC DNA]</scope>
    <source>
        <strain evidence="2">CGMCC 4.7645</strain>
    </source>
</reference>
<accession>A0ABW5FLN5</accession>
<sequence length="297" mass="33136">MIVEQVARDRAASGWRLSATVRTEARPVGRMLHFILRGGEPDWLPERGDAFLAALLMPAMRLGEDLVLDAPVSPRLLRASKSVMEVYRAWGHGLVPVRVEARGRLLRDEPEGVGLFFTTGVDSFYSLFKDGELRADPGHRPITDLLYVNYERRAIRGYEMVLRRLRRVAGRTGCRTVVLDTNVRELADPLVPWEHYHGAALAAAALALQGRLRRCLIAASEDYSCLSPLGSHPALDPLWSTERLEIVHDGAEATRTDKVERMRSVARDARTRGSHDLAEAAEQAVRRAQLGMETGAW</sequence>
<protein>
    <submittedName>
        <fullName evidence="1">Uncharacterized protein</fullName>
    </submittedName>
</protein>
<dbReference type="Proteomes" id="UP001597417">
    <property type="component" value="Unassembled WGS sequence"/>
</dbReference>
<dbReference type="RefSeq" id="WP_378262232.1">
    <property type="nucleotide sequence ID" value="NZ_JBHUKR010000004.1"/>
</dbReference>
<keyword evidence="2" id="KW-1185">Reference proteome</keyword>
<evidence type="ECO:0000313" key="2">
    <source>
        <dbReference type="Proteomes" id="UP001597417"/>
    </source>
</evidence>
<gene>
    <name evidence="1" type="ORF">ACFSXZ_06430</name>
</gene>
<comment type="caution">
    <text evidence="1">The sequence shown here is derived from an EMBL/GenBank/DDBJ whole genome shotgun (WGS) entry which is preliminary data.</text>
</comment>
<proteinExistence type="predicted"/>
<evidence type="ECO:0000313" key="1">
    <source>
        <dbReference type="EMBL" id="MFD2415958.1"/>
    </source>
</evidence>
<name>A0ABW5FLN5_9PSEU</name>
<organism evidence="1 2">
    <name type="scientific">Amycolatopsis pigmentata</name>
    <dbReference type="NCBI Taxonomy" id="450801"/>
    <lineage>
        <taxon>Bacteria</taxon>
        <taxon>Bacillati</taxon>
        <taxon>Actinomycetota</taxon>
        <taxon>Actinomycetes</taxon>
        <taxon>Pseudonocardiales</taxon>
        <taxon>Pseudonocardiaceae</taxon>
        <taxon>Amycolatopsis</taxon>
    </lineage>
</organism>